<sequence>MDFLISGSRELQPQLYEPEELTFRLENALKDMSYNTKAWARVKLRQMQYNYLPRVDVEAPRGLEYLLQLYMKIFDEVLFSGNLLRNSRGRYSVSLNVHFLGEHRLGCTSSKVTDDGVVVIITITPIVFPFKASYKAKEIAFARRLCILLHEMLHAYFHAFCNIKAFREIDRLGITGHGSCWQYAGLAIEQFVSEELGMNLFLSRLSGWLWELHKQRPEDVPRFKQQYNLEYVRERCTSTEEEEIGSEGCSHCPCLGGRRGIGDWPSTSTPRISLSFVTQTGGPIGASLPPDVGHEVAIRGTSVRRIIDVRGYGTASSAKPTPNQERTLEHHFDGMRGHL</sequence>
<reference evidence="2 3" key="1">
    <citation type="submission" date="2016-04" db="EMBL/GenBank/DDBJ databases">
        <title>A degradative enzymes factory behind the ericoid mycorrhizal symbiosis.</title>
        <authorList>
            <consortium name="DOE Joint Genome Institute"/>
            <person name="Martino E."/>
            <person name="Morin E."/>
            <person name="Grelet G."/>
            <person name="Kuo A."/>
            <person name="Kohler A."/>
            <person name="Daghino S."/>
            <person name="Barry K."/>
            <person name="Choi C."/>
            <person name="Cichocki N."/>
            <person name="Clum A."/>
            <person name="Copeland A."/>
            <person name="Hainaut M."/>
            <person name="Haridas S."/>
            <person name="Labutti K."/>
            <person name="Lindquist E."/>
            <person name="Lipzen A."/>
            <person name="Khouja H.-R."/>
            <person name="Murat C."/>
            <person name="Ohm R."/>
            <person name="Olson A."/>
            <person name="Spatafora J."/>
            <person name="Veneault-Fourrey C."/>
            <person name="Henrissat B."/>
            <person name="Grigoriev I."/>
            <person name="Martin F."/>
            <person name="Perotto S."/>
        </authorList>
    </citation>
    <scope>NUCLEOTIDE SEQUENCE [LARGE SCALE GENOMIC DNA]</scope>
    <source>
        <strain evidence="2 3">F</strain>
    </source>
</reference>
<evidence type="ECO:0008006" key="4">
    <source>
        <dbReference type="Google" id="ProtNLM"/>
    </source>
</evidence>
<feature type="region of interest" description="Disordered" evidence="1">
    <location>
        <begin position="313"/>
        <end position="339"/>
    </location>
</feature>
<feature type="compositionally biased region" description="Polar residues" evidence="1">
    <location>
        <begin position="314"/>
        <end position="325"/>
    </location>
</feature>
<dbReference type="AlphaFoldDB" id="A0A2J6RIA6"/>
<dbReference type="Proteomes" id="UP000235786">
    <property type="component" value="Unassembled WGS sequence"/>
</dbReference>
<evidence type="ECO:0000313" key="3">
    <source>
        <dbReference type="Proteomes" id="UP000235786"/>
    </source>
</evidence>
<accession>A0A2J6RIA6</accession>
<dbReference type="EMBL" id="KZ613948">
    <property type="protein sequence ID" value="PMD38243.1"/>
    <property type="molecule type" value="Genomic_DNA"/>
</dbReference>
<name>A0A2J6RIA6_HYAVF</name>
<gene>
    <name evidence="2" type="ORF">L207DRAFT_531154</name>
</gene>
<evidence type="ECO:0000256" key="1">
    <source>
        <dbReference type="SAM" id="MobiDB-lite"/>
    </source>
</evidence>
<evidence type="ECO:0000313" key="2">
    <source>
        <dbReference type="EMBL" id="PMD38243.1"/>
    </source>
</evidence>
<feature type="compositionally biased region" description="Basic and acidic residues" evidence="1">
    <location>
        <begin position="326"/>
        <end position="339"/>
    </location>
</feature>
<protein>
    <recommendedName>
        <fullName evidence="4">SprT-like domain-containing protein</fullName>
    </recommendedName>
</protein>
<dbReference type="OrthoDB" id="3552705at2759"/>
<keyword evidence="3" id="KW-1185">Reference proteome</keyword>
<organism evidence="2 3">
    <name type="scientific">Hyaloscypha variabilis (strain UAMH 11265 / GT02V1 / F)</name>
    <name type="common">Meliniomyces variabilis</name>
    <dbReference type="NCBI Taxonomy" id="1149755"/>
    <lineage>
        <taxon>Eukaryota</taxon>
        <taxon>Fungi</taxon>
        <taxon>Dikarya</taxon>
        <taxon>Ascomycota</taxon>
        <taxon>Pezizomycotina</taxon>
        <taxon>Leotiomycetes</taxon>
        <taxon>Helotiales</taxon>
        <taxon>Hyaloscyphaceae</taxon>
        <taxon>Hyaloscypha</taxon>
        <taxon>Hyaloscypha variabilis</taxon>
    </lineage>
</organism>
<proteinExistence type="predicted"/>